<dbReference type="InterPro" id="IPR050275">
    <property type="entry name" value="PGM_Phosphatase"/>
</dbReference>
<accession>A0A7V8FP96</accession>
<dbReference type="SMART" id="SM00855">
    <property type="entry name" value="PGAM"/>
    <property type="match status" value="1"/>
</dbReference>
<evidence type="ECO:0000256" key="2">
    <source>
        <dbReference type="ARBA" id="ARBA00023235"/>
    </source>
</evidence>
<dbReference type="InterPro" id="IPR029033">
    <property type="entry name" value="His_PPase_superfam"/>
</dbReference>
<feature type="binding site" evidence="4">
    <location>
        <begin position="8"/>
        <end position="15"/>
    </location>
    <ligand>
        <name>substrate</name>
    </ligand>
</feature>
<feature type="active site" description="Tele-phosphohistidine intermediate" evidence="3">
    <location>
        <position position="9"/>
    </location>
</feature>
<protein>
    <submittedName>
        <fullName evidence="6">Putative phosphoserine phosphatase 2</fullName>
    </submittedName>
</protein>
<dbReference type="InterPro" id="IPR001345">
    <property type="entry name" value="PG/BPGM_mutase_AS"/>
</dbReference>
<comment type="caution">
    <text evidence="6">The sequence shown here is derived from an EMBL/GenBank/DDBJ whole genome shotgun (WGS) entry which is preliminary data.</text>
</comment>
<evidence type="ECO:0000256" key="3">
    <source>
        <dbReference type="PIRSR" id="PIRSR613078-1"/>
    </source>
</evidence>
<dbReference type="GO" id="GO:0005737">
    <property type="term" value="C:cytoplasm"/>
    <property type="evidence" value="ECO:0007669"/>
    <property type="project" value="TreeGrafter"/>
</dbReference>
<dbReference type="Proteomes" id="UP000461670">
    <property type="component" value="Unassembled WGS sequence"/>
</dbReference>
<name>A0A7V8FP96_9BURK</name>
<dbReference type="CDD" id="cd07067">
    <property type="entry name" value="HP_PGM_like"/>
    <property type="match status" value="1"/>
</dbReference>
<dbReference type="GO" id="GO:0016791">
    <property type="term" value="F:phosphatase activity"/>
    <property type="evidence" value="ECO:0007669"/>
    <property type="project" value="TreeGrafter"/>
</dbReference>
<feature type="binding site" evidence="4">
    <location>
        <position position="58"/>
    </location>
    <ligand>
        <name>substrate</name>
    </ligand>
</feature>
<gene>
    <name evidence="6" type="primary">pspB</name>
    <name evidence="6" type="ORF">GAK30_01761</name>
</gene>
<sequence>MTDLILIRHGETDWNRQLRFQGHSDVPLNSLGHEQARRLAAALADEPIVRAVSSDLVRTQQTAAPLLERLGLTLTTDPLWREQAFGDLEGLRVSDMAERHPQLWARWLEHDPDFRLPGPSESRRQFHERAVRALLSYAAAHARWLAQHPQSAGPLVVFTHGGLLDMLYRTAMGLSPHGPRTAAIPNTGINRLRVNGERIEIVSWADERHLAGLPEQPSTVQASLPASVPPPAAA</sequence>
<dbReference type="PANTHER" id="PTHR48100:SF1">
    <property type="entry name" value="HISTIDINE PHOSPHATASE FAMILY PROTEIN-RELATED"/>
    <property type="match status" value="1"/>
</dbReference>
<dbReference type="SUPFAM" id="SSF53254">
    <property type="entry name" value="Phosphoglycerate mutase-like"/>
    <property type="match status" value="1"/>
</dbReference>
<evidence type="ECO:0000256" key="4">
    <source>
        <dbReference type="PIRSR" id="PIRSR613078-2"/>
    </source>
</evidence>
<evidence type="ECO:0000313" key="7">
    <source>
        <dbReference type="Proteomes" id="UP000461670"/>
    </source>
</evidence>
<proteinExistence type="predicted"/>
<dbReference type="EMBL" id="WNDQ01000020">
    <property type="protein sequence ID" value="KAF1021542.1"/>
    <property type="molecule type" value="Genomic_DNA"/>
</dbReference>
<reference evidence="7" key="1">
    <citation type="journal article" date="2020" name="MBio">
        <title>Horizontal gene transfer to a defensive symbiont with a reduced genome amongst a multipartite beetle microbiome.</title>
        <authorList>
            <person name="Waterworth S.C."/>
            <person name="Florez L.V."/>
            <person name="Rees E.R."/>
            <person name="Hertweck C."/>
            <person name="Kaltenpoth M."/>
            <person name="Kwan J.C."/>
        </authorList>
    </citation>
    <scope>NUCLEOTIDE SEQUENCE [LARGE SCALE GENOMIC DNA]</scope>
</reference>
<dbReference type="AlphaFoldDB" id="A0A7V8FP96"/>
<dbReference type="PANTHER" id="PTHR48100">
    <property type="entry name" value="BROAD-SPECIFICITY PHOSPHATASE YOR283W-RELATED"/>
    <property type="match status" value="1"/>
</dbReference>
<dbReference type="InterPro" id="IPR013078">
    <property type="entry name" value="His_Pase_superF_clade-1"/>
</dbReference>
<feature type="active site" description="Proton donor/acceptor" evidence="3">
    <location>
        <position position="82"/>
    </location>
</feature>
<dbReference type="Gene3D" id="3.40.50.1240">
    <property type="entry name" value="Phosphoglycerate mutase-like"/>
    <property type="match status" value="1"/>
</dbReference>
<dbReference type="Pfam" id="PF00300">
    <property type="entry name" value="His_Phos_1"/>
    <property type="match status" value="1"/>
</dbReference>
<evidence type="ECO:0000313" key="6">
    <source>
        <dbReference type="EMBL" id="KAF1021542.1"/>
    </source>
</evidence>
<organism evidence="6 7">
    <name type="scientific">Paracidovorax wautersii</name>
    <dbReference type="NCBI Taxonomy" id="1177982"/>
    <lineage>
        <taxon>Bacteria</taxon>
        <taxon>Pseudomonadati</taxon>
        <taxon>Pseudomonadota</taxon>
        <taxon>Betaproteobacteria</taxon>
        <taxon>Burkholderiales</taxon>
        <taxon>Comamonadaceae</taxon>
        <taxon>Paracidovorax</taxon>
    </lineage>
</organism>
<evidence type="ECO:0000256" key="1">
    <source>
        <dbReference type="ARBA" id="ARBA00023152"/>
    </source>
</evidence>
<feature type="region of interest" description="Disordered" evidence="5">
    <location>
        <begin position="213"/>
        <end position="234"/>
    </location>
</feature>
<keyword evidence="2" id="KW-0413">Isomerase</keyword>
<evidence type="ECO:0000256" key="5">
    <source>
        <dbReference type="SAM" id="MobiDB-lite"/>
    </source>
</evidence>
<keyword evidence="1" id="KW-0324">Glycolysis</keyword>
<dbReference type="PROSITE" id="PS00175">
    <property type="entry name" value="PG_MUTASE"/>
    <property type="match status" value="1"/>
</dbReference>